<name>A0A4P9VM18_9GAMM</name>
<dbReference type="EMBL" id="NDXW01000001">
    <property type="protein sequence ID" value="RDH43424.1"/>
    <property type="molecule type" value="Genomic_DNA"/>
</dbReference>
<keyword evidence="2" id="KW-1185">Reference proteome</keyword>
<proteinExistence type="predicted"/>
<dbReference type="PANTHER" id="PTHR11102:SF160">
    <property type="entry name" value="ERAD-ASSOCIATED E3 UBIQUITIN-PROTEIN LIGASE COMPONENT HRD3"/>
    <property type="match status" value="1"/>
</dbReference>
<dbReference type="SUPFAM" id="SSF81901">
    <property type="entry name" value="HCP-like"/>
    <property type="match status" value="1"/>
</dbReference>
<dbReference type="SMART" id="SM00671">
    <property type="entry name" value="SEL1"/>
    <property type="match status" value="2"/>
</dbReference>
<dbReference type="PANTHER" id="PTHR11102">
    <property type="entry name" value="SEL-1-LIKE PROTEIN"/>
    <property type="match status" value="1"/>
</dbReference>
<dbReference type="Gene3D" id="1.25.40.10">
    <property type="entry name" value="Tetratricopeptide repeat domain"/>
    <property type="match status" value="1"/>
</dbReference>
<dbReference type="InterPro" id="IPR050767">
    <property type="entry name" value="Sel1_AlgK"/>
</dbReference>
<organism evidence="1 2">
    <name type="scientific">Zooshikella ganghwensis</name>
    <dbReference type="NCBI Taxonomy" id="202772"/>
    <lineage>
        <taxon>Bacteria</taxon>
        <taxon>Pseudomonadati</taxon>
        <taxon>Pseudomonadota</taxon>
        <taxon>Gammaproteobacteria</taxon>
        <taxon>Oceanospirillales</taxon>
        <taxon>Zooshikellaceae</taxon>
        <taxon>Zooshikella</taxon>
    </lineage>
</organism>
<dbReference type="Proteomes" id="UP000257039">
    <property type="component" value="Unassembled WGS sequence"/>
</dbReference>
<evidence type="ECO:0000313" key="1">
    <source>
        <dbReference type="EMBL" id="RDH43424.1"/>
    </source>
</evidence>
<dbReference type="InterPro" id="IPR006597">
    <property type="entry name" value="Sel1-like"/>
</dbReference>
<dbReference type="AlphaFoldDB" id="A0A4P9VM18"/>
<protein>
    <submittedName>
        <fullName evidence="1">Sel1 repeat family protein</fullName>
    </submittedName>
</protein>
<reference evidence="1 2" key="1">
    <citation type="submission" date="2017-04" db="EMBL/GenBank/DDBJ databases">
        <title>Draft genome sequence of Zooshikella ganghwensis VG4 isolated from Red Sea sediments.</title>
        <authorList>
            <person name="Rehman Z."/>
            <person name="Alam I."/>
            <person name="Kamau A."/>
            <person name="Bajic V."/>
            <person name="Leiknes T."/>
        </authorList>
    </citation>
    <scope>NUCLEOTIDE SEQUENCE [LARGE SCALE GENOMIC DNA]</scope>
    <source>
        <strain evidence="1 2">VG4</strain>
    </source>
</reference>
<evidence type="ECO:0000313" key="2">
    <source>
        <dbReference type="Proteomes" id="UP000257039"/>
    </source>
</evidence>
<comment type="caution">
    <text evidence="1">The sequence shown here is derived from an EMBL/GenBank/DDBJ whole genome shotgun (WGS) entry which is preliminary data.</text>
</comment>
<dbReference type="Pfam" id="PF08238">
    <property type="entry name" value="Sel1"/>
    <property type="match status" value="3"/>
</dbReference>
<dbReference type="InterPro" id="IPR011990">
    <property type="entry name" value="TPR-like_helical_dom_sf"/>
</dbReference>
<sequence length="212" mass="24160">MRSNQQTILLQDAIKAYELDFMDEAISKFLLLAESDNIPEVFQYLYFIYKNGDGVSIDVEKADAFRSRYIDAVKRLAQVGKEEWKLKLAYMYFYGDGVPQDNQQAIELFHELATAGHTVAQFTLWKIYKANSAAPSSDGIYWLQKAAGQGHTEAMYTLASLMLIGKLGDENAHNEAICLLTQSAEKDFLPAEELLRKMRSRQLDKLRMKKIA</sequence>
<gene>
    <name evidence="1" type="ORF">B9G39_08210</name>
</gene>
<accession>A0A4P9VM18</accession>